<dbReference type="OrthoDB" id="7477935at2759"/>
<evidence type="ECO:0000313" key="2">
    <source>
        <dbReference type="EMBL" id="CAH2257646.1"/>
    </source>
</evidence>
<comment type="caution">
    <text evidence="2">The sequence shown here is derived from an EMBL/GenBank/DDBJ whole genome shotgun (WGS) entry which is preliminary data.</text>
</comment>
<evidence type="ECO:0000313" key="3">
    <source>
        <dbReference type="Proteomes" id="UP000838756"/>
    </source>
</evidence>
<proteinExistence type="predicted"/>
<feature type="transmembrane region" description="Helical" evidence="1">
    <location>
        <begin position="140"/>
        <end position="164"/>
    </location>
</feature>
<dbReference type="EMBL" id="CAKXAJ010026123">
    <property type="protein sequence ID" value="CAH2257646.1"/>
    <property type="molecule type" value="Genomic_DNA"/>
</dbReference>
<keyword evidence="1" id="KW-1133">Transmembrane helix</keyword>
<keyword evidence="3" id="KW-1185">Reference proteome</keyword>
<dbReference type="Proteomes" id="UP000838756">
    <property type="component" value="Unassembled WGS sequence"/>
</dbReference>
<accession>A0A8S4S700</accession>
<name>A0A8S4S700_9NEOP</name>
<organism evidence="2 3">
    <name type="scientific">Pararge aegeria aegeria</name>
    <dbReference type="NCBI Taxonomy" id="348720"/>
    <lineage>
        <taxon>Eukaryota</taxon>
        <taxon>Metazoa</taxon>
        <taxon>Ecdysozoa</taxon>
        <taxon>Arthropoda</taxon>
        <taxon>Hexapoda</taxon>
        <taxon>Insecta</taxon>
        <taxon>Pterygota</taxon>
        <taxon>Neoptera</taxon>
        <taxon>Endopterygota</taxon>
        <taxon>Lepidoptera</taxon>
        <taxon>Glossata</taxon>
        <taxon>Ditrysia</taxon>
        <taxon>Papilionoidea</taxon>
        <taxon>Nymphalidae</taxon>
        <taxon>Satyrinae</taxon>
        <taxon>Satyrini</taxon>
        <taxon>Parargina</taxon>
        <taxon>Pararge</taxon>
    </lineage>
</organism>
<protein>
    <submittedName>
        <fullName evidence="2">Jg20524 protein</fullName>
    </submittedName>
</protein>
<dbReference type="AlphaFoldDB" id="A0A8S4S700"/>
<gene>
    <name evidence="2" type="primary">jg20524</name>
    <name evidence="2" type="ORF">PAEG_LOCUS23188</name>
</gene>
<keyword evidence="1" id="KW-0472">Membrane</keyword>
<reference evidence="2" key="1">
    <citation type="submission" date="2022-03" db="EMBL/GenBank/DDBJ databases">
        <authorList>
            <person name="Lindestad O."/>
        </authorList>
    </citation>
    <scope>NUCLEOTIDE SEQUENCE</scope>
</reference>
<keyword evidence="1" id="KW-0812">Transmembrane</keyword>
<evidence type="ECO:0000256" key="1">
    <source>
        <dbReference type="SAM" id="Phobius"/>
    </source>
</evidence>
<sequence>MARVMMFELLWDRMKSLRMMMVENLKFCELVSDDHVELQISKLEEYMKVYNNLLDNLKYMGHASKLMVDMFYFFDGVANTMIPLVPAILAELVTIQVEKMKTHLSQQLLVCSHNGLRNRVCDALKFLELRPFKYTVWRAFSLNTSLLLGLISLCTTYTIVAIQFSHVYG</sequence>